<dbReference type="SUPFAM" id="SSF88659">
    <property type="entry name" value="Sigma3 and sigma4 domains of RNA polymerase sigma factors"/>
    <property type="match status" value="2"/>
</dbReference>
<accession>A0A4U1CCR9</accession>
<evidence type="ECO:0000259" key="6">
    <source>
        <dbReference type="Pfam" id="PF04539"/>
    </source>
</evidence>
<evidence type="ECO:0000313" key="9">
    <source>
        <dbReference type="EMBL" id="TKC03852.1"/>
    </source>
</evidence>
<dbReference type="SUPFAM" id="SSF88946">
    <property type="entry name" value="Sigma2 domain of RNA polymerase sigma factors"/>
    <property type="match status" value="1"/>
</dbReference>
<feature type="domain" description="RNA polymerase sigma-70 region 4" evidence="8">
    <location>
        <begin position="223"/>
        <end position="274"/>
    </location>
</feature>
<organism evidence="9 10">
    <name type="scientific">Pedobacter frigoris</name>
    <dbReference type="NCBI Taxonomy" id="2571272"/>
    <lineage>
        <taxon>Bacteria</taxon>
        <taxon>Pseudomonadati</taxon>
        <taxon>Bacteroidota</taxon>
        <taxon>Sphingobacteriia</taxon>
        <taxon>Sphingobacteriales</taxon>
        <taxon>Sphingobacteriaceae</taxon>
        <taxon>Pedobacter</taxon>
    </lineage>
</organism>
<feature type="domain" description="RNA polymerase sigma-70 region 2" evidence="7">
    <location>
        <begin position="54"/>
        <end position="123"/>
    </location>
</feature>
<dbReference type="InterPro" id="IPR050239">
    <property type="entry name" value="Sigma-70_RNA_pol_init_factors"/>
</dbReference>
<feature type="domain" description="RNA polymerase sigma-70 region 3" evidence="6">
    <location>
        <begin position="137"/>
        <end position="203"/>
    </location>
</feature>
<dbReference type="InterPro" id="IPR009042">
    <property type="entry name" value="RNA_pol_sigma70_r1_2"/>
</dbReference>
<gene>
    <name evidence="9" type="ORF">FA047_18010</name>
</gene>
<dbReference type="InterPro" id="IPR007624">
    <property type="entry name" value="RNA_pol_sigma70_r3"/>
</dbReference>
<dbReference type="PIRSF" id="PIRSF000770">
    <property type="entry name" value="RNA_pol_sigma-SigE/K"/>
    <property type="match status" value="1"/>
</dbReference>
<dbReference type="PANTHER" id="PTHR30603:SF47">
    <property type="entry name" value="RNA POLYMERASE SIGMA FACTOR SIGD, CHLOROPLASTIC"/>
    <property type="match status" value="1"/>
</dbReference>
<dbReference type="InterPro" id="IPR000943">
    <property type="entry name" value="RNA_pol_sigma70"/>
</dbReference>
<evidence type="ECO:0000256" key="3">
    <source>
        <dbReference type="ARBA" id="ARBA00023125"/>
    </source>
</evidence>
<dbReference type="NCBIfam" id="TIGR02937">
    <property type="entry name" value="sigma70-ECF"/>
    <property type="match status" value="1"/>
</dbReference>
<dbReference type="PANTHER" id="PTHR30603">
    <property type="entry name" value="RNA POLYMERASE SIGMA FACTOR RPO"/>
    <property type="match status" value="1"/>
</dbReference>
<dbReference type="Pfam" id="PF04542">
    <property type="entry name" value="Sigma70_r2"/>
    <property type="match status" value="1"/>
</dbReference>
<sequence>MRQIKINKTITNRDSNSLNIYLAEISKFPLISTEEEVILVRKIREGDQAALEKLVKSNLRFVVSIAKSYQNYRMTLNDLINAGNMGLIEAAKRFDETRGFKFICYSVWWIRQFIIRLIQENGRVIRLPNNQIHWITQINKVRDIFESLFERLPTNNEIADTLYLTVEKINEYINNSFFTYSLDVPIGEKDVITLLDILADENCDSTDCLVCDNTFASEVIMRLKILPVRTQQIINLYYGINGNQQTTLIEIAHILHLSKERVRQIKDDGIRKLRRYCNVKL</sequence>
<dbReference type="GO" id="GO:0016987">
    <property type="term" value="F:sigma factor activity"/>
    <property type="evidence" value="ECO:0007669"/>
    <property type="project" value="UniProtKB-KW"/>
</dbReference>
<evidence type="ECO:0000256" key="4">
    <source>
        <dbReference type="ARBA" id="ARBA00023163"/>
    </source>
</evidence>
<name>A0A4U1CCR9_9SPHI</name>
<dbReference type="Pfam" id="PF00140">
    <property type="entry name" value="Sigma70_r1_2"/>
    <property type="match status" value="1"/>
</dbReference>
<dbReference type="Pfam" id="PF04539">
    <property type="entry name" value="Sigma70_r3"/>
    <property type="match status" value="1"/>
</dbReference>
<evidence type="ECO:0000256" key="2">
    <source>
        <dbReference type="ARBA" id="ARBA00023082"/>
    </source>
</evidence>
<dbReference type="InterPro" id="IPR036388">
    <property type="entry name" value="WH-like_DNA-bd_sf"/>
</dbReference>
<dbReference type="GO" id="GO:0003677">
    <property type="term" value="F:DNA binding"/>
    <property type="evidence" value="ECO:0007669"/>
    <property type="project" value="UniProtKB-KW"/>
</dbReference>
<keyword evidence="2" id="KW-0731">Sigma factor</keyword>
<dbReference type="InterPro" id="IPR013325">
    <property type="entry name" value="RNA_pol_sigma_r2"/>
</dbReference>
<evidence type="ECO:0000259" key="7">
    <source>
        <dbReference type="Pfam" id="PF04542"/>
    </source>
</evidence>
<dbReference type="Gene3D" id="1.20.120.1810">
    <property type="match status" value="1"/>
</dbReference>
<dbReference type="InterPro" id="IPR007627">
    <property type="entry name" value="RNA_pol_sigma70_r2"/>
</dbReference>
<dbReference type="GO" id="GO:0006352">
    <property type="term" value="P:DNA-templated transcription initiation"/>
    <property type="evidence" value="ECO:0007669"/>
    <property type="project" value="InterPro"/>
</dbReference>
<dbReference type="Gene3D" id="1.10.10.10">
    <property type="entry name" value="Winged helix-like DNA-binding domain superfamily/Winged helix DNA-binding domain"/>
    <property type="match status" value="2"/>
</dbReference>
<dbReference type="OrthoDB" id="9809557at2"/>
<keyword evidence="4" id="KW-0804">Transcription</keyword>
<dbReference type="InterPro" id="IPR013324">
    <property type="entry name" value="RNA_pol_sigma_r3/r4-like"/>
</dbReference>
<evidence type="ECO:0000259" key="8">
    <source>
        <dbReference type="Pfam" id="PF04545"/>
    </source>
</evidence>
<dbReference type="Proteomes" id="UP000307244">
    <property type="component" value="Unassembled WGS sequence"/>
</dbReference>
<keyword evidence="10" id="KW-1185">Reference proteome</keyword>
<dbReference type="InterPro" id="IPR007630">
    <property type="entry name" value="RNA_pol_sigma70_r4"/>
</dbReference>
<protein>
    <submittedName>
        <fullName evidence="9">Sigma-70 family RNA polymerase sigma factor</fullName>
    </submittedName>
</protein>
<proteinExistence type="predicted"/>
<feature type="domain" description="RNA polymerase sigma-70 region 1.2" evidence="5">
    <location>
        <begin position="17"/>
        <end position="49"/>
    </location>
</feature>
<evidence type="ECO:0000259" key="5">
    <source>
        <dbReference type="Pfam" id="PF00140"/>
    </source>
</evidence>
<comment type="caution">
    <text evidence="9">The sequence shown here is derived from an EMBL/GenBank/DDBJ whole genome shotgun (WGS) entry which is preliminary data.</text>
</comment>
<evidence type="ECO:0000313" key="10">
    <source>
        <dbReference type="Proteomes" id="UP000307244"/>
    </source>
</evidence>
<keyword evidence="3" id="KW-0238">DNA-binding</keyword>
<dbReference type="PRINTS" id="PR00046">
    <property type="entry name" value="SIGMA70FCT"/>
</dbReference>
<dbReference type="Pfam" id="PF04545">
    <property type="entry name" value="Sigma70_r4"/>
    <property type="match status" value="1"/>
</dbReference>
<evidence type="ECO:0000256" key="1">
    <source>
        <dbReference type="ARBA" id="ARBA00023015"/>
    </source>
</evidence>
<reference evidence="9 10" key="1">
    <citation type="submission" date="2019-04" db="EMBL/GenBank/DDBJ databases">
        <title>Pedobacter sp. RP-3-15 sp. nov., isolated from Arctic soil.</title>
        <authorList>
            <person name="Dahal R.H."/>
            <person name="Kim D.-U."/>
        </authorList>
    </citation>
    <scope>NUCLEOTIDE SEQUENCE [LARGE SCALE GENOMIC DNA]</scope>
    <source>
        <strain evidence="9 10">RP-3-15</strain>
    </source>
</reference>
<dbReference type="RefSeq" id="WP_136837490.1">
    <property type="nucleotide sequence ID" value="NZ_SWBQ01000006.1"/>
</dbReference>
<dbReference type="InterPro" id="IPR014284">
    <property type="entry name" value="RNA_pol_sigma-70_dom"/>
</dbReference>
<keyword evidence="1" id="KW-0805">Transcription regulation</keyword>
<dbReference type="AlphaFoldDB" id="A0A4U1CCR9"/>
<dbReference type="EMBL" id="SWBQ01000006">
    <property type="protein sequence ID" value="TKC03852.1"/>
    <property type="molecule type" value="Genomic_DNA"/>
</dbReference>